<dbReference type="PRINTS" id="PR01874">
    <property type="entry name" value="DNAREPAIRADA"/>
</dbReference>
<dbReference type="InterPro" id="IPR027417">
    <property type="entry name" value="P-loop_NTPase"/>
</dbReference>
<dbReference type="PANTHER" id="PTHR32472:SF10">
    <property type="entry name" value="DNA REPAIR PROTEIN RADA-LIKE PROTEIN"/>
    <property type="match status" value="1"/>
</dbReference>
<dbReference type="Pfam" id="PF13541">
    <property type="entry name" value="ChlI"/>
    <property type="match status" value="1"/>
</dbReference>
<keyword evidence="10 11" id="KW-0234">DNA repair</keyword>
<keyword evidence="1 11" id="KW-0479">Metal-binding</keyword>
<comment type="function">
    <text evidence="13">DNA-dependent ATPase involved in processing of recombination intermediates, plays a role in repairing DNA breaks. Stimulates the branch migration of RecA-mediated strand transfer reactions, allowing the 3' invading strand to extend heteroduplex DNA faster. Binds ssDNA in the presence of ADP but not other nucleotides, has ATPase activity that is stimulated by ssDNA and various branched DNA structures, but inhibited by SSB. Does not have RecA's homology-searching function.</text>
</comment>
<dbReference type="CDD" id="cd01121">
    <property type="entry name" value="RadA_SMS_N"/>
    <property type="match status" value="1"/>
</dbReference>
<reference evidence="15 16" key="1">
    <citation type="submission" date="2024-06" db="EMBL/GenBank/DDBJ databases">
        <title>Genomic Encyclopedia of Type Strains, Phase IV (KMG-IV): sequencing the most valuable type-strain genomes for metagenomic binning, comparative biology and taxonomic classification.</title>
        <authorList>
            <person name="Goeker M."/>
        </authorList>
    </citation>
    <scope>NUCLEOTIDE SEQUENCE [LARGE SCALE GENOMIC DNA]</scope>
    <source>
        <strain evidence="15 16">DSM 15349</strain>
    </source>
</reference>
<evidence type="ECO:0000256" key="8">
    <source>
        <dbReference type="ARBA" id="ARBA00023016"/>
    </source>
</evidence>
<evidence type="ECO:0000256" key="7">
    <source>
        <dbReference type="ARBA" id="ARBA00022840"/>
    </source>
</evidence>
<evidence type="ECO:0000256" key="2">
    <source>
        <dbReference type="ARBA" id="ARBA00022741"/>
    </source>
</evidence>
<dbReference type="HAMAP" id="MF_01498">
    <property type="entry name" value="RadA_bact"/>
    <property type="match status" value="1"/>
</dbReference>
<dbReference type="RefSeq" id="WP_253364807.1">
    <property type="nucleotide sequence ID" value="NZ_JALJXU010000004.1"/>
</dbReference>
<dbReference type="InterPro" id="IPR020568">
    <property type="entry name" value="Ribosomal_Su5_D2-typ_SF"/>
</dbReference>
<evidence type="ECO:0000256" key="12">
    <source>
        <dbReference type="NCBIfam" id="TIGR00416"/>
    </source>
</evidence>
<evidence type="ECO:0000313" key="16">
    <source>
        <dbReference type="Proteomes" id="UP001549055"/>
    </source>
</evidence>
<evidence type="ECO:0000256" key="4">
    <source>
        <dbReference type="ARBA" id="ARBA00022771"/>
    </source>
</evidence>
<proteinExistence type="inferred from homology"/>
<feature type="binding site" evidence="11">
    <location>
        <begin position="95"/>
        <end position="102"/>
    </location>
    <ligand>
        <name>ATP</name>
        <dbReference type="ChEBI" id="CHEBI:30616"/>
    </ligand>
</feature>
<dbReference type="InterPro" id="IPR020588">
    <property type="entry name" value="RecA_ATP-bd"/>
</dbReference>
<dbReference type="InterPro" id="IPR003593">
    <property type="entry name" value="AAA+_ATPase"/>
</dbReference>
<evidence type="ECO:0000256" key="6">
    <source>
        <dbReference type="ARBA" id="ARBA00022833"/>
    </source>
</evidence>
<keyword evidence="6" id="KW-0862">Zinc</keyword>
<evidence type="ECO:0000256" key="11">
    <source>
        <dbReference type="HAMAP-Rule" id="MF_01498"/>
    </source>
</evidence>
<evidence type="ECO:0000256" key="9">
    <source>
        <dbReference type="ARBA" id="ARBA00023125"/>
    </source>
</evidence>
<keyword evidence="2 11" id="KW-0547">Nucleotide-binding</keyword>
<keyword evidence="4" id="KW-0863">Zinc-finger</keyword>
<keyword evidence="9 11" id="KW-0238">DNA-binding</keyword>
<evidence type="ECO:0000313" key="15">
    <source>
        <dbReference type="EMBL" id="MET3644987.1"/>
    </source>
</evidence>
<accession>A0ABV2JM44</accession>
<feature type="domain" description="RecA family profile 1" evidence="14">
    <location>
        <begin position="66"/>
        <end position="214"/>
    </location>
</feature>
<evidence type="ECO:0000256" key="10">
    <source>
        <dbReference type="ARBA" id="ARBA00023204"/>
    </source>
</evidence>
<dbReference type="PANTHER" id="PTHR32472">
    <property type="entry name" value="DNA REPAIR PROTEIN RADA"/>
    <property type="match status" value="1"/>
</dbReference>
<keyword evidence="16" id="KW-1185">Reference proteome</keyword>
<dbReference type="Pfam" id="PF13481">
    <property type="entry name" value="AAA_25"/>
    <property type="match status" value="1"/>
</dbReference>
<evidence type="ECO:0000256" key="5">
    <source>
        <dbReference type="ARBA" id="ARBA00022801"/>
    </source>
</evidence>
<organism evidence="15 16">
    <name type="scientific">Streptococcus gallinaceus</name>
    <dbReference type="NCBI Taxonomy" id="165758"/>
    <lineage>
        <taxon>Bacteria</taxon>
        <taxon>Bacillati</taxon>
        <taxon>Bacillota</taxon>
        <taxon>Bacilli</taxon>
        <taxon>Lactobacillales</taxon>
        <taxon>Streptococcaceae</taxon>
        <taxon>Streptococcus</taxon>
    </lineage>
</organism>
<dbReference type="EMBL" id="JBEPMK010000006">
    <property type="protein sequence ID" value="MET3644987.1"/>
    <property type="molecule type" value="Genomic_DNA"/>
</dbReference>
<name>A0ABV2JM44_9STRE</name>
<protein>
    <recommendedName>
        <fullName evidence="11 12">DNA repair protein RadA</fullName>
    </recommendedName>
</protein>
<dbReference type="InterPro" id="IPR004504">
    <property type="entry name" value="DNA_repair_RadA"/>
</dbReference>
<dbReference type="PROSITE" id="PS50162">
    <property type="entry name" value="RECA_2"/>
    <property type="match status" value="1"/>
</dbReference>
<evidence type="ECO:0000256" key="13">
    <source>
        <dbReference type="RuleBase" id="RU003555"/>
    </source>
</evidence>
<dbReference type="SUPFAM" id="SSF54211">
    <property type="entry name" value="Ribosomal protein S5 domain 2-like"/>
    <property type="match status" value="1"/>
</dbReference>
<dbReference type="Proteomes" id="UP001549055">
    <property type="component" value="Unassembled WGS sequence"/>
</dbReference>
<keyword evidence="3 11" id="KW-0227">DNA damage</keyword>
<comment type="function">
    <text evidence="11">Plays a role in repairing double-strand DNA breaks, probably involving stabilizing or processing branched DNA or blocked replication forks.</text>
</comment>
<gene>
    <name evidence="11" type="primary">radA</name>
    <name evidence="15" type="ORF">ABID27_001630</name>
</gene>
<keyword evidence="7 11" id="KW-0067">ATP-binding</keyword>
<comment type="domain">
    <text evidence="11">The middle region has homology to RecA with ATPase motifs including the RadA KNRFG motif, while the C-terminus is homologous to Lon protease.</text>
</comment>
<dbReference type="InterPro" id="IPR041166">
    <property type="entry name" value="Rubredoxin_2"/>
</dbReference>
<comment type="similarity">
    <text evidence="11 13">Belongs to the RecA family. RadA subfamily.</text>
</comment>
<evidence type="ECO:0000256" key="1">
    <source>
        <dbReference type="ARBA" id="ARBA00022723"/>
    </source>
</evidence>
<feature type="region of interest" description="Lon-protease-like" evidence="11">
    <location>
        <begin position="350"/>
        <end position="453"/>
    </location>
</feature>
<evidence type="ECO:0000256" key="3">
    <source>
        <dbReference type="ARBA" id="ARBA00022763"/>
    </source>
</evidence>
<dbReference type="SMART" id="SM00382">
    <property type="entry name" value="AAA"/>
    <property type="match status" value="1"/>
</dbReference>
<evidence type="ECO:0000259" key="14">
    <source>
        <dbReference type="PROSITE" id="PS50162"/>
    </source>
</evidence>
<keyword evidence="5" id="KW-0378">Hydrolase</keyword>
<dbReference type="Pfam" id="PF18073">
    <property type="entry name" value="Zn_ribbon_LapB"/>
    <property type="match status" value="1"/>
</dbReference>
<sequence>MAKKKTTFVCQNCEYHSPKYLGRCPNCGAWSSFVEEVEVAEVKNERVSLTGEKIRPMKLNEVSSIQVARTKTEMDEFNRVLGGGVVPGSLVLIGGDPGIGKSTLLLQVSTQLSTIGTVLYVSGEESAQQIKLRAERLGDIDSEFYLYAETNMQSIRTEIEKIKPDFLVIDSIQTIMSPDISSVQGSVSQVREVTNELMQIAKTNNIATFIVGHMTKEGTLAGPRTLEHMVDTVLYFEGERQHTFRILRAVKNRFGSTNEIGIFEMQSQGLVEVTNPSEVFLEERLDGATGSAIVVTMEGTRPILAEVQALVTPTMFGNAKRTTTGLDFNRASLIMAVLEKRAGLLLQNQDAYLKSAGGVRLDEPAIDLAVAVAIASSYKDKPTNPQECFIGEIGLTGEIRRVNRIEQRINEAAKLGFTKVYAPKNSLAGIQPTKDIQVVGVTTLSEVLKLVFA</sequence>
<dbReference type="InterPro" id="IPR014721">
    <property type="entry name" value="Ribsml_uS5_D2-typ_fold_subgr"/>
</dbReference>
<dbReference type="NCBIfam" id="TIGR00416">
    <property type="entry name" value="sms"/>
    <property type="match status" value="1"/>
</dbReference>
<dbReference type="Gene3D" id="3.40.50.300">
    <property type="entry name" value="P-loop containing nucleotide triphosphate hydrolases"/>
    <property type="match status" value="1"/>
</dbReference>
<dbReference type="Gene3D" id="3.30.230.10">
    <property type="match status" value="1"/>
</dbReference>
<dbReference type="SUPFAM" id="SSF52540">
    <property type="entry name" value="P-loop containing nucleoside triphosphate hydrolases"/>
    <property type="match status" value="1"/>
</dbReference>
<keyword evidence="8 11" id="KW-0346">Stress response</keyword>
<comment type="caution">
    <text evidence="15">The sequence shown here is derived from an EMBL/GenBank/DDBJ whole genome shotgun (WGS) entry which is preliminary data.</text>
</comment>
<feature type="short sequence motif" description="RadA KNRFG motif" evidence="11">
    <location>
        <begin position="251"/>
        <end position="255"/>
    </location>
</feature>